<dbReference type="InterPro" id="IPR027417">
    <property type="entry name" value="P-loop_NTPase"/>
</dbReference>
<gene>
    <name evidence="7" type="primary">LOC113202321</name>
</gene>
<comment type="catalytic activity">
    <reaction evidence="4">
        <text>GTP + H2O = GDP + phosphate + H(+)</text>
        <dbReference type="Rhea" id="RHEA:19669"/>
        <dbReference type="ChEBI" id="CHEBI:15377"/>
        <dbReference type="ChEBI" id="CHEBI:15378"/>
        <dbReference type="ChEBI" id="CHEBI:37565"/>
        <dbReference type="ChEBI" id="CHEBI:43474"/>
        <dbReference type="ChEBI" id="CHEBI:58189"/>
        <dbReference type="EC" id="3.6.5.2"/>
    </reaction>
</comment>
<feature type="region of interest" description="Disordered" evidence="5">
    <location>
        <begin position="111"/>
        <end position="146"/>
    </location>
</feature>
<dbReference type="Gene3D" id="3.40.50.300">
    <property type="entry name" value="P-loop containing nucleotide triphosphate hydrolases"/>
    <property type="match status" value="1"/>
</dbReference>
<accession>A0A9C6X7C7</accession>
<evidence type="ECO:0000313" key="7">
    <source>
        <dbReference type="RefSeq" id="XP_052130506.1"/>
    </source>
</evidence>
<evidence type="ECO:0000256" key="2">
    <source>
        <dbReference type="ARBA" id="ARBA00011984"/>
    </source>
</evidence>
<reference evidence="7" key="1">
    <citation type="submission" date="2025-08" db="UniProtKB">
        <authorList>
            <consortium name="RefSeq"/>
        </authorList>
    </citation>
    <scope>IDENTIFICATION</scope>
    <source>
        <tissue evidence="7">Whole organism</tissue>
    </source>
</reference>
<dbReference type="PANTHER" id="PTHR45704">
    <property type="entry name" value="RAS-LIKE FAMILY MEMBER 11"/>
    <property type="match status" value="1"/>
</dbReference>
<dbReference type="SMART" id="SM00173">
    <property type="entry name" value="RAS"/>
    <property type="match status" value="1"/>
</dbReference>
<evidence type="ECO:0000313" key="6">
    <source>
        <dbReference type="Proteomes" id="UP000504606"/>
    </source>
</evidence>
<name>A0A9C6X7C7_FRAOC</name>
<dbReference type="GO" id="GO:0005525">
    <property type="term" value="F:GTP binding"/>
    <property type="evidence" value="ECO:0007669"/>
    <property type="project" value="InterPro"/>
</dbReference>
<dbReference type="SMART" id="SM00175">
    <property type="entry name" value="RAB"/>
    <property type="match status" value="1"/>
</dbReference>
<evidence type="ECO:0000256" key="4">
    <source>
        <dbReference type="ARBA" id="ARBA00048098"/>
    </source>
</evidence>
<dbReference type="Proteomes" id="UP000504606">
    <property type="component" value="Unplaced"/>
</dbReference>
<evidence type="ECO:0000256" key="3">
    <source>
        <dbReference type="ARBA" id="ARBA00022801"/>
    </source>
</evidence>
<proteinExistence type="inferred from homology"/>
<keyword evidence="6" id="KW-1185">Reference proteome</keyword>
<dbReference type="Pfam" id="PF00071">
    <property type="entry name" value="Ras"/>
    <property type="match status" value="1"/>
</dbReference>
<protein>
    <recommendedName>
        <fullName evidence="2">small monomeric GTPase</fullName>
        <ecNumber evidence="2">3.6.5.2</ecNumber>
    </recommendedName>
</protein>
<evidence type="ECO:0000256" key="5">
    <source>
        <dbReference type="SAM" id="MobiDB-lite"/>
    </source>
</evidence>
<keyword evidence="3" id="KW-0378">Hydrolase</keyword>
<dbReference type="GeneID" id="113202321"/>
<organism evidence="6 7">
    <name type="scientific">Frankliniella occidentalis</name>
    <name type="common">Western flower thrips</name>
    <name type="synonym">Euthrips occidentalis</name>
    <dbReference type="NCBI Taxonomy" id="133901"/>
    <lineage>
        <taxon>Eukaryota</taxon>
        <taxon>Metazoa</taxon>
        <taxon>Ecdysozoa</taxon>
        <taxon>Arthropoda</taxon>
        <taxon>Hexapoda</taxon>
        <taxon>Insecta</taxon>
        <taxon>Pterygota</taxon>
        <taxon>Neoptera</taxon>
        <taxon>Paraneoptera</taxon>
        <taxon>Thysanoptera</taxon>
        <taxon>Terebrantia</taxon>
        <taxon>Thripoidea</taxon>
        <taxon>Thripidae</taxon>
        <taxon>Frankliniella</taxon>
    </lineage>
</organism>
<dbReference type="RefSeq" id="XP_052130506.1">
    <property type="nucleotide sequence ID" value="XM_052274546.1"/>
</dbReference>
<feature type="compositionally biased region" description="Low complexity" evidence="5">
    <location>
        <begin position="111"/>
        <end position="139"/>
    </location>
</feature>
<dbReference type="InterPro" id="IPR051065">
    <property type="entry name" value="Ras-related_GTPase"/>
</dbReference>
<dbReference type="EC" id="3.6.5.2" evidence="2"/>
<dbReference type="GO" id="GO:0003925">
    <property type="term" value="F:G protein activity"/>
    <property type="evidence" value="ECO:0007669"/>
    <property type="project" value="UniProtKB-EC"/>
</dbReference>
<sequence length="207" mass="21719">MTPEEASQLSADGAVVVYSIVDRASFEYARHVLALLGAVPGLRITLLANKADLAHLRAVQASEGRALAEAAAGAPFYEVSVAEDSADLYQAFELLVGECHALLATNNNNNNNSTNANYNNNSGSNNNANGADRQAQQQGGTAGRTRKFSVTKMLGTLIGSKSSSPPPAAPAPTASLQGTVVVCHKSELFRRGVLRSRRHKTSITASL</sequence>
<dbReference type="AlphaFoldDB" id="A0A9C6X7C7"/>
<dbReference type="KEGG" id="foc:113202321"/>
<dbReference type="PROSITE" id="PS51419">
    <property type="entry name" value="RAB"/>
    <property type="match status" value="1"/>
</dbReference>
<dbReference type="InterPro" id="IPR001806">
    <property type="entry name" value="Small_GTPase"/>
</dbReference>
<evidence type="ECO:0000256" key="1">
    <source>
        <dbReference type="ARBA" id="ARBA00008344"/>
    </source>
</evidence>
<comment type="similarity">
    <text evidence="1">Belongs to the small GTPase superfamily. Ras family.</text>
</comment>
<dbReference type="SUPFAM" id="SSF52540">
    <property type="entry name" value="P-loop containing nucleoside triphosphate hydrolases"/>
    <property type="match status" value="1"/>
</dbReference>